<keyword evidence="2" id="KW-1185">Reference proteome</keyword>
<protein>
    <submittedName>
        <fullName evidence="1">Uncharacterized protein</fullName>
    </submittedName>
</protein>
<gene>
    <name evidence="1" type="ORF">E2C01_032758</name>
</gene>
<dbReference type="AlphaFoldDB" id="A0A5B7EW33"/>
<sequence>MQEGWQRCYQPTTTTTTTTRRAVLLLSAPCCFSPNSSYPEQNYSILLKQCEEIMDRGLHKPCKLVHP</sequence>
<name>A0A5B7EW33_PORTR</name>
<dbReference type="Proteomes" id="UP000324222">
    <property type="component" value="Unassembled WGS sequence"/>
</dbReference>
<dbReference type="EMBL" id="VSRR010004299">
    <property type="protein sequence ID" value="MPC39230.1"/>
    <property type="molecule type" value="Genomic_DNA"/>
</dbReference>
<organism evidence="1 2">
    <name type="scientific">Portunus trituberculatus</name>
    <name type="common">Swimming crab</name>
    <name type="synonym">Neptunus trituberculatus</name>
    <dbReference type="NCBI Taxonomy" id="210409"/>
    <lineage>
        <taxon>Eukaryota</taxon>
        <taxon>Metazoa</taxon>
        <taxon>Ecdysozoa</taxon>
        <taxon>Arthropoda</taxon>
        <taxon>Crustacea</taxon>
        <taxon>Multicrustacea</taxon>
        <taxon>Malacostraca</taxon>
        <taxon>Eumalacostraca</taxon>
        <taxon>Eucarida</taxon>
        <taxon>Decapoda</taxon>
        <taxon>Pleocyemata</taxon>
        <taxon>Brachyura</taxon>
        <taxon>Eubrachyura</taxon>
        <taxon>Portunoidea</taxon>
        <taxon>Portunidae</taxon>
        <taxon>Portuninae</taxon>
        <taxon>Portunus</taxon>
    </lineage>
</organism>
<evidence type="ECO:0000313" key="2">
    <source>
        <dbReference type="Proteomes" id="UP000324222"/>
    </source>
</evidence>
<accession>A0A5B7EW33</accession>
<reference evidence="1 2" key="1">
    <citation type="submission" date="2019-05" db="EMBL/GenBank/DDBJ databases">
        <title>Another draft genome of Portunus trituberculatus and its Hox gene families provides insights of decapod evolution.</title>
        <authorList>
            <person name="Jeong J.-H."/>
            <person name="Song I."/>
            <person name="Kim S."/>
            <person name="Choi T."/>
            <person name="Kim D."/>
            <person name="Ryu S."/>
            <person name="Kim W."/>
        </authorList>
    </citation>
    <scope>NUCLEOTIDE SEQUENCE [LARGE SCALE GENOMIC DNA]</scope>
    <source>
        <tissue evidence="1">Muscle</tissue>
    </source>
</reference>
<comment type="caution">
    <text evidence="1">The sequence shown here is derived from an EMBL/GenBank/DDBJ whole genome shotgun (WGS) entry which is preliminary data.</text>
</comment>
<proteinExistence type="predicted"/>
<evidence type="ECO:0000313" key="1">
    <source>
        <dbReference type="EMBL" id="MPC39230.1"/>
    </source>
</evidence>